<protein>
    <submittedName>
        <fullName evidence="2">Uncharacterized protein</fullName>
    </submittedName>
</protein>
<evidence type="ECO:0000313" key="3">
    <source>
        <dbReference type="Proteomes" id="UP000664940"/>
    </source>
</evidence>
<dbReference type="EMBL" id="JABVXQ010000002">
    <property type="protein sequence ID" value="KAF6125098.1"/>
    <property type="molecule type" value="Genomic_DNA"/>
</dbReference>
<proteinExistence type="predicted"/>
<name>A0A834B961_9CHIR</name>
<comment type="caution">
    <text evidence="2">The sequence shown here is derived from an EMBL/GenBank/DDBJ whole genome shotgun (WGS) entry which is preliminary data.</text>
</comment>
<organism evidence="2 3">
    <name type="scientific">Phyllostomus discolor</name>
    <name type="common">pale spear-nosed bat</name>
    <dbReference type="NCBI Taxonomy" id="89673"/>
    <lineage>
        <taxon>Eukaryota</taxon>
        <taxon>Metazoa</taxon>
        <taxon>Chordata</taxon>
        <taxon>Craniata</taxon>
        <taxon>Vertebrata</taxon>
        <taxon>Euteleostomi</taxon>
        <taxon>Mammalia</taxon>
        <taxon>Eutheria</taxon>
        <taxon>Laurasiatheria</taxon>
        <taxon>Chiroptera</taxon>
        <taxon>Yangochiroptera</taxon>
        <taxon>Phyllostomidae</taxon>
        <taxon>Phyllostominae</taxon>
        <taxon>Phyllostomus</taxon>
    </lineage>
</organism>
<gene>
    <name evidence="2" type="ORF">HJG60_009646</name>
</gene>
<evidence type="ECO:0000313" key="2">
    <source>
        <dbReference type="EMBL" id="KAF6125098.1"/>
    </source>
</evidence>
<sequence>MQGMRSKAYSTVSPLNSGRKSSTQSPVDTSARRLCNMLQTGPRDTAATVEATQPGRRTVNSRPARLEDDWPDTRWWSGWRTRPRTEGSDPQHPVIAVLGDPLVSVPSHVPNRKGWLSAIRVSHSSQNTTKHRHCSILGCRRPIPTDLLTQACSAGGEGRGQEKGNVQLLGEGNRWVGREGLHQSATPRAGSDLGRALPRPPWLRAPVTNHARHPEGDPEDRRRGHRWRERMPMLNKIPQRSWKWLE</sequence>
<feature type="compositionally biased region" description="Basic and acidic residues" evidence="1">
    <location>
        <begin position="212"/>
        <end position="222"/>
    </location>
</feature>
<reference evidence="2 3" key="1">
    <citation type="journal article" date="2020" name="Nature">
        <title>Six reference-quality genomes reveal evolution of bat adaptations.</title>
        <authorList>
            <person name="Jebb D."/>
            <person name="Huang Z."/>
            <person name="Pippel M."/>
            <person name="Hughes G.M."/>
            <person name="Lavrichenko K."/>
            <person name="Devanna P."/>
            <person name="Winkler S."/>
            <person name="Jermiin L.S."/>
            <person name="Skirmuntt E.C."/>
            <person name="Katzourakis A."/>
            <person name="Burkitt-Gray L."/>
            <person name="Ray D.A."/>
            <person name="Sullivan K.A.M."/>
            <person name="Roscito J.G."/>
            <person name="Kirilenko B.M."/>
            <person name="Davalos L.M."/>
            <person name="Corthals A.P."/>
            <person name="Power M.L."/>
            <person name="Jones G."/>
            <person name="Ransome R.D."/>
            <person name="Dechmann D.K.N."/>
            <person name="Locatelli A.G."/>
            <person name="Puechmaille S.J."/>
            <person name="Fedrigo O."/>
            <person name="Jarvis E.D."/>
            <person name="Hiller M."/>
            <person name="Vernes S.C."/>
            <person name="Myers E.W."/>
            <person name="Teeling E.C."/>
        </authorList>
    </citation>
    <scope>NUCLEOTIDE SEQUENCE [LARGE SCALE GENOMIC DNA]</scope>
    <source>
        <strain evidence="2">Bat1K_MPI-CBG_1</strain>
    </source>
</reference>
<dbReference type="Proteomes" id="UP000664940">
    <property type="component" value="Unassembled WGS sequence"/>
</dbReference>
<accession>A0A834B961</accession>
<feature type="region of interest" description="Disordered" evidence="1">
    <location>
        <begin position="183"/>
        <end position="232"/>
    </location>
</feature>
<feature type="compositionally biased region" description="Polar residues" evidence="1">
    <location>
        <begin position="8"/>
        <end position="28"/>
    </location>
</feature>
<dbReference type="AlphaFoldDB" id="A0A834B961"/>
<evidence type="ECO:0000256" key="1">
    <source>
        <dbReference type="SAM" id="MobiDB-lite"/>
    </source>
</evidence>
<feature type="region of interest" description="Disordered" evidence="1">
    <location>
        <begin position="1"/>
        <end position="65"/>
    </location>
</feature>